<proteinExistence type="predicted"/>
<dbReference type="CDD" id="cd06587">
    <property type="entry name" value="VOC"/>
    <property type="match status" value="1"/>
</dbReference>
<dbReference type="SUPFAM" id="SSF54593">
    <property type="entry name" value="Glyoxalase/Bleomycin resistance protein/Dihydroxybiphenyl dioxygenase"/>
    <property type="match status" value="1"/>
</dbReference>
<dbReference type="InterPro" id="IPR004360">
    <property type="entry name" value="Glyas_Fos-R_dOase_dom"/>
</dbReference>
<evidence type="ECO:0000313" key="1">
    <source>
        <dbReference type="EMBL" id="BBH20280.1"/>
    </source>
</evidence>
<sequence length="120" mass="13750">MSEQVVQQFVDRIDAVFLPVKNLQESLAWYQTIFGFGLRWSNERMAGLAIAPNCGFHLVQISDFKPIITYTPFNFVVKDLEEVRARLKKNGVMVSELRNGEPKRFDLTDINGNMISVIQV</sequence>
<dbReference type="Pfam" id="PF00903">
    <property type="entry name" value="Glyoxalase"/>
    <property type="match status" value="1"/>
</dbReference>
<dbReference type="Proteomes" id="UP000275368">
    <property type="component" value="Chromosome"/>
</dbReference>
<dbReference type="KEGG" id="pbk:Back11_16250"/>
<name>A0A3G9IN59_9BACL</name>
<dbReference type="Gene3D" id="3.10.180.10">
    <property type="entry name" value="2,3-Dihydroxybiphenyl 1,2-Dioxygenase, domain 1"/>
    <property type="match status" value="1"/>
</dbReference>
<dbReference type="InterPro" id="IPR029068">
    <property type="entry name" value="Glyas_Bleomycin-R_OHBP_Dase"/>
</dbReference>
<dbReference type="PROSITE" id="PS51819">
    <property type="entry name" value="VOC"/>
    <property type="match status" value="1"/>
</dbReference>
<dbReference type="AlphaFoldDB" id="A0A3G9IN59"/>
<accession>A0A3G9IN59</accession>
<gene>
    <name evidence="1" type="ORF">Back11_16250</name>
</gene>
<organism evidence="1 2">
    <name type="scientific">Paenibacillus baekrokdamisoli</name>
    <dbReference type="NCBI Taxonomy" id="1712516"/>
    <lineage>
        <taxon>Bacteria</taxon>
        <taxon>Bacillati</taxon>
        <taxon>Bacillota</taxon>
        <taxon>Bacilli</taxon>
        <taxon>Bacillales</taxon>
        <taxon>Paenibacillaceae</taxon>
        <taxon>Paenibacillus</taxon>
    </lineage>
</organism>
<dbReference type="InterPro" id="IPR037523">
    <property type="entry name" value="VOC_core"/>
</dbReference>
<dbReference type="RefSeq" id="WP_125655206.1">
    <property type="nucleotide sequence ID" value="NZ_AP019308.1"/>
</dbReference>
<evidence type="ECO:0000313" key="2">
    <source>
        <dbReference type="Proteomes" id="UP000275368"/>
    </source>
</evidence>
<dbReference type="OrthoDB" id="2184229at2"/>
<protein>
    <submittedName>
        <fullName evidence="1">Uncharacterized protein</fullName>
    </submittedName>
</protein>
<keyword evidence="2" id="KW-1185">Reference proteome</keyword>
<reference evidence="1 2" key="1">
    <citation type="submission" date="2018-11" db="EMBL/GenBank/DDBJ databases">
        <title>Complete genome sequence of Paenibacillus baekrokdamisoli strain KCTC 33723.</title>
        <authorList>
            <person name="Kang S.W."/>
            <person name="Lee K.C."/>
            <person name="Kim K.K."/>
            <person name="Kim J.S."/>
            <person name="Kim D.S."/>
            <person name="Ko S.H."/>
            <person name="Yang S.H."/>
            <person name="Lee J.S."/>
        </authorList>
    </citation>
    <scope>NUCLEOTIDE SEQUENCE [LARGE SCALE GENOMIC DNA]</scope>
    <source>
        <strain evidence="1 2">KCTC 33723</strain>
    </source>
</reference>
<dbReference type="EMBL" id="AP019308">
    <property type="protein sequence ID" value="BBH20280.1"/>
    <property type="molecule type" value="Genomic_DNA"/>
</dbReference>